<dbReference type="Proteomes" id="UP001484097">
    <property type="component" value="Unassembled WGS sequence"/>
</dbReference>
<keyword evidence="1" id="KW-0472">Membrane</keyword>
<organism evidence="2 3">
    <name type="scientific">Citricoccus nitrophenolicus</name>
    <dbReference type="NCBI Taxonomy" id="863575"/>
    <lineage>
        <taxon>Bacteria</taxon>
        <taxon>Bacillati</taxon>
        <taxon>Actinomycetota</taxon>
        <taxon>Actinomycetes</taxon>
        <taxon>Micrococcales</taxon>
        <taxon>Micrococcaceae</taxon>
        <taxon>Citricoccus</taxon>
    </lineage>
</organism>
<gene>
    <name evidence="2" type="ORF">ABDK96_03425</name>
</gene>
<protein>
    <recommendedName>
        <fullName evidence="4">Tetratricopeptide repeat protein</fullName>
    </recommendedName>
</protein>
<accession>A0ABV0IF77</accession>
<evidence type="ECO:0000256" key="1">
    <source>
        <dbReference type="SAM" id="Phobius"/>
    </source>
</evidence>
<name>A0ABV0IF77_9MICC</name>
<keyword evidence="3" id="KW-1185">Reference proteome</keyword>
<reference evidence="2 3" key="1">
    <citation type="submission" date="2024-05" db="EMBL/GenBank/DDBJ databases">
        <authorList>
            <person name="Yi C."/>
        </authorList>
    </citation>
    <scope>NUCLEOTIDE SEQUENCE [LARGE SCALE GENOMIC DNA]</scope>
    <source>
        <strain evidence="2 3">XS13</strain>
    </source>
</reference>
<proteinExistence type="predicted"/>
<keyword evidence="1" id="KW-1133">Transmembrane helix</keyword>
<keyword evidence="1" id="KW-0812">Transmembrane</keyword>
<feature type="transmembrane region" description="Helical" evidence="1">
    <location>
        <begin position="37"/>
        <end position="55"/>
    </location>
</feature>
<evidence type="ECO:0008006" key="4">
    <source>
        <dbReference type="Google" id="ProtNLM"/>
    </source>
</evidence>
<evidence type="ECO:0000313" key="2">
    <source>
        <dbReference type="EMBL" id="MEO9246725.1"/>
    </source>
</evidence>
<dbReference type="RefSeq" id="WP_309808670.1">
    <property type="nucleotide sequence ID" value="NZ_JBDXMX010000001.1"/>
</dbReference>
<dbReference type="SUPFAM" id="SSF48452">
    <property type="entry name" value="TPR-like"/>
    <property type="match status" value="1"/>
</dbReference>
<dbReference type="EMBL" id="JBDXMX010000001">
    <property type="protein sequence ID" value="MEO9246725.1"/>
    <property type="molecule type" value="Genomic_DNA"/>
</dbReference>
<dbReference type="InterPro" id="IPR011990">
    <property type="entry name" value="TPR-like_helical_dom_sf"/>
</dbReference>
<evidence type="ECO:0000313" key="3">
    <source>
        <dbReference type="Proteomes" id="UP001484097"/>
    </source>
</evidence>
<sequence>MKTKVGVAAIVALMLLFAVLAIGSSLAFLQAPQPTAKVLGVAVLGIVAVGLWTLWRELRFGMTMERMGRVLEAEGGLPEDDLPRSAAGRIDRAAADAQFEVFRVQAEASPEDWRSWYRLSLGYDASGDRSRARKAMRDAARLYAADAAA</sequence>
<comment type="caution">
    <text evidence="2">The sequence shown here is derived from an EMBL/GenBank/DDBJ whole genome shotgun (WGS) entry which is preliminary data.</text>
</comment>